<dbReference type="AlphaFoldDB" id="A0AAD7E544"/>
<comment type="caution">
    <text evidence="3">The sequence shown here is derived from an EMBL/GenBank/DDBJ whole genome shotgun (WGS) entry which is preliminary data.</text>
</comment>
<dbReference type="EMBL" id="JARJCW010000002">
    <property type="protein sequence ID" value="KAJ7229155.1"/>
    <property type="molecule type" value="Genomic_DNA"/>
</dbReference>
<accession>A0AAD7E544</accession>
<evidence type="ECO:0000313" key="3">
    <source>
        <dbReference type="EMBL" id="KAJ7229155.1"/>
    </source>
</evidence>
<protein>
    <submittedName>
        <fullName evidence="3">Uncharacterized protein</fullName>
    </submittedName>
</protein>
<evidence type="ECO:0000256" key="2">
    <source>
        <dbReference type="SAM" id="Phobius"/>
    </source>
</evidence>
<keyword evidence="2" id="KW-1133">Transmembrane helix</keyword>
<dbReference type="Proteomes" id="UP001219525">
    <property type="component" value="Unassembled WGS sequence"/>
</dbReference>
<name>A0AAD7E544_9AGAR</name>
<sequence length="280" mass="31721">MPSFFSFTFANLIVTAMSLPLVPFLLLGRTFSPHSNLHFLYVDPEDSTRVALPARLQDAVTLASDSLKALQVSAALQFCIDSIIVTILTSLTPGLPTPSHIQQWRTWLHNQRINIIFSPYLNLTRWGWVNKEDTPENRVDFTLSILTDLAELTDKTREGYPLTVEYFRFCFVITALHELTHLLTKFAFPNAITPIVPGTILSFGEAGEAFELQMLGGRLVCEWDKEHVTDFKHLRNLYLHRDGMDYPIPISQYLTSIQTKPTSPPSWPKSGTPPPTLYMP</sequence>
<feature type="transmembrane region" description="Helical" evidence="2">
    <location>
        <begin position="6"/>
        <end position="27"/>
    </location>
</feature>
<gene>
    <name evidence="3" type="ORF">GGX14DRAFT_617079</name>
</gene>
<feature type="compositionally biased region" description="Pro residues" evidence="1">
    <location>
        <begin position="262"/>
        <end position="280"/>
    </location>
</feature>
<keyword evidence="2" id="KW-0472">Membrane</keyword>
<evidence type="ECO:0000256" key="1">
    <source>
        <dbReference type="SAM" id="MobiDB-lite"/>
    </source>
</evidence>
<keyword evidence="4" id="KW-1185">Reference proteome</keyword>
<reference evidence="3" key="1">
    <citation type="submission" date="2023-03" db="EMBL/GenBank/DDBJ databases">
        <title>Massive genome expansion in bonnet fungi (Mycena s.s.) driven by repeated elements and novel gene families across ecological guilds.</title>
        <authorList>
            <consortium name="Lawrence Berkeley National Laboratory"/>
            <person name="Harder C.B."/>
            <person name="Miyauchi S."/>
            <person name="Viragh M."/>
            <person name="Kuo A."/>
            <person name="Thoen E."/>
            <person name="Andreopoulos B."/>
            <person name="Lu D."/>
            <person name="Skrede I."/>
            <person name="Drula E."/>
            <person name="Henrissat B."/>
            <person name="Morin E."/>
            <person name="Kohler A."/>
            <person name="Barry K."/>
            <person name="LaButti K."/>
            <person name="Morin E."/>
            <person name="Salamov A."/>
            <person name="Lipzen A."/>
            <person name="Mereny Z."/>
            <person name="Hegedus B."/>
            <person name="Baldrian P."/>
            <person name="Stursova M."/>
            <person name="Weitz H."/>
            <person name="Taylor A."/>
            <person name="Grigoriev I.V."/>
            <person name="Nagy L.G."/>
            <person name="Martin F."/>
            <person name="Kauserud H."/>
        </authorList>
    </citation>
    <scope>NUCLEOTIDE SEQUENCE</scope>
    <source>
        <strain evidence="3">9144</strain>
    </source>
</reference>
<keyword evidence="2" id="KW-0812">Transmembrane</keyword>
<organism evidence="3 4">
    <name type="scientific">Mycena pura</name>
    <dbReference type="NCBI Taxonomy" id="153505"/>
    <lineage>
        <taxon>Eukaryota</taxon>
        <taxon>Fungi</taxon>
        <taxon>Dikarya</taxon>
        <taxon>Basidiomycota</taxon>
        <taxon>Agaricomycotina</taxon>
        <taxon>Agaricomycetes</taxon>
        <taxon>Agaricomycetidae</taxon>
        <taxon>Agaricales</taxon>
        <taxon>Marasmiineae</taxon>
        <taxon>Mycenaceae</taxon>
        <taxon>Mycena</taxon>
    </lineage>
</organism>
<proteinExistence type="predicted"/>
<evidence type="ECO:0000313" key="4">
    <source>
        <dbReference type="Proteomes" id="UP001219525"/>
    </source>
</evidence>
<feature type="region of interest" description="Disordered" evidence="1">
    <location>
        <begin position="258"/>
        <end position="280"/>
    </location>
</feature>